<protein>
    <submittedName>
        <fullName evidence="2">Uncharacterized protein</fullName>
    </submittedName>
</protein>
<organism evidence="2 3">
    <name type="scientific">Paludibaculum fermentans</name>
    <dbReference type="NCBI Taxonomy" id="1473598"/>
    <lineage>
        <taxon>Bacteria</taxon>
        <taxon>Pseudomonadati</taxon>
        <taxon>Acidobacteriota</taxon>
        <taxon>Terriglobia</taxon>
        <taxon>Bryobacterales</taxon>
        <taxon>Bryobacteraceae</taxon>
        <taxon>Paludibaculum</taxon>
    </lineage>
</organism>
<sequence length="728" mass="74213">MNLLKVRSVVLCALISCAGTALLAQSAGSQYQSRHSGPVPFHLPTANSISEQAAALISPQATTAVTSAVNAASFQDTHSPGGLSILYGSDLALPLPTTIVTSVKANGVDAPILQSSPTQMTIQIPRELSPGTIDLTIRRLGQTVATKSLNLAQFSPGFYTVNGTGQGRAIAEDAAGVPITDSHPAVPGTMVSLFATGLGPTTPPVPTGQIPPTPLPTTITPIVGIGNLPATGVLIQLTNTSLGVYKVSFLVPAATGPGEQSVFLASGAVSNVVTIPVQGSLGPMPPTADSITPSSGSGSTQTFTAVFSDPNGVHDLAWGQILIAVAENGGGQPFCFIHYDRSGNGLWLYGDQGFFLGPVTPGTVSASLKNNACAVNTSGATFDPAGTSLHLSVPVSFKTGFAGSKYTYLRAYDHSEQDTGWVQRGAFTVTDPPTPALSVTPASGSGAVQTFTGTYPDAPGFTGINLGWAQMLFAVATDGGGQPFCLVHYDRAGNGLWLYGDSGFFLGPVTPGSVSSSLQNSACSIDTAGSSAANVNGALEWKLSVAFKSAILGARKIYLRTLSPIGLDTGFLQSGSWTIDGTPGAQSLTPGSGTAHTQAFTANFYDLDGGAQISWARIMLGAASNGGGQPYCLVHYTRATNAMYLFGSDGSVLGPVTPGSIAAPIVNSACMLIPSGSAVSVSGNTLTVTASLSFLSAIPASVQSYLRAVDVNTLDSGWQLRGSFNPVP</sequence>
<dbReference type="EMBL" id="CP063849">
    <property type="protein sequence ID" value="QOY85439.1"/>
    <property type="molecule type" value="Genomic_DNA"/>
</dbReference>
<evidence type="ECO:0000313" key="2">
    <source>
        <dbReference type="EMBL" id="QOY85439.1"/>
    </source>
</evidence>
<gene>
    <name evidence="2" type="ORF">IRI77_21710</name>
</gene>
<dbReference type="InterPro" id="IPR017803">
    <property type="entry name" value="CHP03437_C"/>
</dbReference>
<keyword evidence="1" id="KW-0732">Signal</keyword>
<evidence type="ECO:0000313" key="3">
    <source>
        <dbReference type="Proteomes" id="UP000593892"/>
    </source>
</evidence>
<dbReference type="KEGG" id="pfer:IRI77_21710"/>
<dbReference type="NCBIfam" id="TIGR03437">
    <property type="entry name" value="Soli_cterm"/>
    <property type="match status" value="1"/>
</dbReference>
<reference evidence="2 3" key="1">
    <citation type="submission" date="2020-10" db="EMBL/GenBank/DDBJ databases">
        <title>Complete genome sequence of Paludibaculum fermentans P105T, a facultatively anaerobic acidobacterium capable of dissimilatory Fe(III) reduction.</title>
        <authorList>
            <person name="Dedysh S.N."/>
            <person name="Beletsky A.V."/>
            <person name="Kulichevskaya I.S."/>
            <person name="Mardanov A.V."/>
            <person name="Ravin N.V."/>
        </authorList>
    </citation>
    <scope>NUCLEOTIDE SEQUENCE [LARGE SCALE GENOMIC DNA]</scope>
    <source>
        <strain evidence="2 3">P105</strain>
    </source>
</reference>
<feature type="chain" id="PRO_5032525707" evidence="1">
    <location>
        <begin position="24"/>
        <end position="728"/>
    </location>
</feature>
<feature type="signal peptide" evidence="1">
    <location>
        <begin position="1"/>
        <end position="23"/>
    </location>
</feature>
<keyword evidence="3" id="KW-1185">Reference proteome</keyword>
<name>A0A7S7NLQ5_PALFE</name>
<proteinExistence type="predicted"/>
<accession>A0A7S7NLQ5</accession>
<dbReference type="RefSeq" id="WP_194447109.1">
    <property type="nucleotide sequence ID" value="NZ_CP063849.1"/>
</dbReference>
<evidence type="ECO:0000256" key="1">
    <source>
        <dbReference type="SAM" id="SignalP"/>
    </source>
</evidence>
<dbReference type="Proteomes" id="UP000593892">
    <property type="component" value="Chromosome"/>
</dbReference>
<dbReference type="AlphaFoldDB" id="A0A7S7NLQ5"/>